<comment type="caution">
    <text evidence="1">The sequence shown here is derived from an EMBL/GenBank/DDBJ whole genome shotgun (WGS) entry which is preliminary data.</text>
</comment>
<proteinExistence type="predicted"/>
<dbReference type="RefSeq" id="WP_045466393.1">
    <property type="nucleotide sequence ID" value="NZ_BBLT01000008.1"/>
</dbReference>
<organism evidence="1 2">
    <name type="scientific">Sporocytophaga myxococcoides</name>
    <dbReference type="NCBI Taxonomy" id="153721"/>
    <lineage>
        <taxon>Bacteria</taxon>
        <taxon>Pseudomonadati</taxon>
        <taxon>Bacteroidota</taxon>
        <taxon>Cytophagia</taxon>
        <taxon>Cytophagales</taxon>
        <taxon>Cytophagaceae</taxon>
        <taxon>Sporocytophaga</taxon>
    </lineage>
</organism>
<keyword evidence="2" id="KW-1185">Reference proteome</keyword>
<name>A0A098LHJ1_9BACT</name>
<evidence type="ECO:0000313" key="1">
    <source>
        <dbReference type="EMBL" id="GAL86446.1"/>
    </source>
</evidence>
<protein>
    <submittedName>
        <fullName evidence="1">Uncharacterized protein</fullName>
    </submittedName>
</protein>
<gene>
    <name evidence="1" type="ORF">MYP_3675</name>
</gene>
<dbReference type="Proteomes" id="UP000030185">
    <property type="component" value="Unassembled WGS sequence"/>
</dbReference>
<dbReference type="EMBL" id="BBLT01000008">
    <property type="protein sequence ID" value="GAL86446.1"/>
    <property type="molecule type" value="Genomic_DNA"/>
</dbReference>
<reference evidence="1 2" key="1">
    <citation type="submission" date="2014-09" db="EMBL/GenBank/DDBJ databases">
        <title>Sporocytophaga myxococcoides PG-01 genome sequencing.</title>
        <authorList>
            <person name="Liu L."/>
            <person name="Gao P.J."/>
            <person name="Chen G.J."/>
            <person name="Wang L.S."/>
        </authorList>
    </citation>
    <scope>NUCLEOTIDE SEQUENCE [LARGE SCALE GENOMIC DNA]</scope>
    <source>
        <strain evidence="1 2">PG-01</strain>
    </source>
</reference>
<dbReference type="AlphaFoldDB" id="A0A098LHJ1"/>
<sequence length="98" mass="11309">MAAVLSDDMITDNLVLVNSKVKKIEGVEGRYYLYKYSGLTEEGKEEWYVGVSGPHPVDKTQVVIGGERTNYYYQTFKSKSLSEHYKALLEENHYDLYD</sequence>
<accession>A0A098LHJ1</accession>
<evidence type="ECO:0000313" key="2">
    <source>
        <dbReference type="Proteomes" id="UP000030185"/>
    </source>
</evidence>